<accession>A0A674G7B5</accession>
<proteinExistence type="predicted"/>
<dbReference type="AlphaFoldDB" id="A0A674G7B5"/>
<reference evidence="2 3" key="1">
    <citation type="journal article" date="2010" name="Nature">
        <title>The genome of a songbird.</title>
        <authorList>
            <person name="Warren W.C."/>
            <person name="Clayton D.F."/>
            <person name="Ellegren H."/>
            <person name="Arnold A.P."/>
            <person name="Hillier L.W."/>
            <person name="Kunstner A."/>
            <person name="Searle S."/>
            <person name="White S."/>
            <person name="Vilella A.J."/>
            <person name="Fairley S."/>
            <person name="Heger A."/>
            <person name="Kong L."/>
            <person name="Ponting C.P."/>
            <person name="Jarvis E.D."/>
            <person name="Mello C.V."/>
            <person name="Minx P."/>
            <person name="Lovell P."/>
            <person name="Velho T.A."/>
            <person name="Ferris M."/>
            <person name="Balakrishnan C.N."/>
            <person name="Sinha S."/>
            <person name="Blatti C."/>
            <person name="London S.E."/>
            <person name="Li Y."/>
            <person name="Lin Y.C."/>
            <person name="George J."/>
            <person name="Sweedler J."/>
            <person name="Southey B."/>
            <person name="Gunaratne P."/>
            <person name="Watson M."/>
            <person name="Nam K."/>
            <person name="Backstrom N."/>
            <person name="Smeds L."/>
            <person name="Nabholz B."/>
            <person name="Itoh Y."/>
            <person name="Whitney O."/>
            <person name="Pfenning A.R."/>
            <person name="Howard J."/>
            <person name="Volker M."/>
            <person name="Skinner B.M."/>
            <person name="Griffin D.K."/>
            <person name="Ye L."/>
            <person name="McLaren W.M."/>
            <person name="Flicek P."/>
            <person name="Quesada V."/>
            <person name="Velasco G."/>
            <person name="Lopez-Otin C."/>
            <person name="Puente X.S."/>
            <person name="Olender T."/>
            <person name="Lancet D."/>
            <person name="Smit A.F."/>
            <person name="Hubley R."/>
            <person name="Konkel M.K."/>
            <person name="Walker J.A."/>
            <person name="Batzer M.A."/>
            <person name="Gu W."/>
            <person name="Pollock D.D."/>
            <person name="Chen L."/>
            <person name="Cheng Z."/>
            <person name="Eichler E.E."/>
            <person name="Stapley J."/>
            <person name="Slate J."/>
            <person name="Ekblom R."/>
            <person name="Birkhead T."/>
            <person name="Burke T."/>
            <person name="Burt D."/>
            <person name="Scharff C."/>
            <person name="Adam I."/>
            <person name="Richard H."/>
            <person name="Sultan M."/>
            <person name="Soldatov A."/>
            <person name="Lehrach H."/>
            <person name="Edwards S.V."/>
            <person name="Yang S.P."/>
            <person name="Li X."/>
            <person name="Graves T."/>
            <person name="Fulton L."/>
            <person name="Nelson J."/>
            <person name="Chinwalla A."/>
            <person name="Hou S."/>
            <person name="Mardis E.R."/>
            <person name="Wilson R.K."/>
        </authorList>
    </citation>
    <scope>NUCLEOTIDE SEQUENCE [LARGE SCALE GENOMIC DNA]</scope>
</reference>
<dbReference type="Ensembl" id="ENSTGUT00000024299.1">
    <property type="protein sequence ID" value="ENSTGUP00000018560.1"/>
    <property type="gene ID" value="ENSTGUG00000024526.1"/>
</dbReference>
<evidence type="ECO:0000256" key="1">
    <source>
        <dbReference type="SAM" id="MobiDB-lite"/>
    </source>
</evidence>
<feature type="region of interest" description="Disordered" evidence="1">
    <location>
        <begin position="21"/>
        <end position="46"/>
    </location>
</feature>
<evidence type="ECO:0000313" key="3">
    <source>
        <dbReference type="Proteomes" id="UP000007754"/>
    </source>
</evidence>
<reference evidence="2" key="3">
    <citation type="submission" date="2025-09" db="UniProtKB">
        <authorList>
            <consortium name="Ensembl"/>
        </authorList>
    </citation>
    <scope>IDENTIFICATION</scope>
</reference>
<organism evidence="2 3">
    <name type="scientific">Taeniopygia guttata</name>
    <name type="common">Zebra finch</name>
    <name type="synonym">Poephila guttata</name>
    <dbReference type="NCBI Taxonomy" id="59729"/>
    <lineage>
        <taxon>Eukaryota</taxon>
        <taxon>Metazoa</taxon>
        <taxon>Chordata</taxon>
        <taxon>Craniata</taxon>
        <taxon>Vertebrata</taxon>
        <taxon>Euteleostomi</taxon>
        <taxon>Archelosauria</taxon>
        <taxon>Archosauria</taxon>
        <taxon>Dinosauria</taxon>
        <taxon>Saurischia</taxon>
        <taxon>Theropoda</taxon>
        <taxon>Coelurosauria</taxon>
        <taxon>Aves</taxon>
        <taxon>Neognathae</taxon>
        <taxon>Neoaves</taxon>
        <taxon>Telluraves</taxon>
        <taxon>Australaves</taxon>
        <taxon>Passeriformes</taxon>
        <taxon>Passeroidea</taxon>
        <taxon>Estrildidae</taxon>
        <taxon>Estrildinae</taxon>
        <taxon>Taeniopygia</taxon>
    </lineage>
</organism>
<reference evidence="2" key="2">
    <citation type="submission" date="2025-08" db="UniProtKB">
        <authorList>
            <consortium name="Ensembl"/>
        </authorList>
    </citation>
    <scope>IDENTIFICATION</scope>
</reference>
<protein>
    <submittedName>
        <fullName evidence="2">Uncharacterized protein</fullName>
    </submittedName>
</protein>
<dbReference type="Proteomes" id="UP000007754">
    <property type="component" value="Chromosome 6"/>
</dbReference>
<name>A0A674G7B5_TAEGU</name>
<dbReference type="InParanoid" id="A0A674G7B5"/>
<feature type="compositionally biased region" description="Basic and acidic residues" evidence="1">
    <location>
        <begin position="21"/>
        <end position="36"/>
    </location>
</feature>
<keyword evidence="3" id="KW-1185">Reference proteome</keyword>
<evidence type="ECO:0000313" key="2">
    <source>
        <dbReference type="Ensembl" id="ENSTGUP00000018560.1"/>
    </source>
</evidence>
<sequence length="117" mass="13239">MCPLPVYHSYLKPLIKRGLTERTRKDRPPLEARGCDKAGLGDGGRDGKYWGGELKSSSTGRRGFISAVQDRVHKMQKARLNLSCCSQNSLLYGKHLRGIRLKPNQFLMDFNLHTILI</sequence>